<dbReference type="InterPro" id="IPR029311">
    <property type="entry name" value="CCDC50_N"/>
</dbReference>
<evidence type="ECO:0000259" key="3">
    <source>
        <dbReference type="Pfam" id="PF15295"/>
    </source>
</evidence>
<feature type="domain" description="Coiled-coil" evidence="3">
    <location>
        <begin position="7"/>
        <end position="131"/>
    </location>
</feature>
<evidence type="ECO:0000256" key="1">
    <source>
        <dbReference type="ARBA" id="ARBA00023054"/>
    </source>
</evidence>
<feature type="region of interest" description="Disordered" evidence="2">
    <location>
        <begin position="509"/>
        <end position="584"/>
    </location>
</feature>
<feature type="compositionally biased region" description="Basic and acidic residues" evidence="2">
    <location>
        <begin position="262"/>
        <end position="272"/>
    </location>
</feature>
<dbReference type="GO" id="GO:0005737">
    <property type="term" value="C:cytoplasm"/>
    <property type="evidence" value="ECO:0007669"/>
    <property type="project" value="TreeGrafter"/>
</dbReference>
<sequence length="687" mass="79764">MAECDVSIDQKKLPGVKEVCRDFAVLEDHSLAYNLQEQEIESHLASNVHKNRLVQKDLIVAKKLQEEEDEIAKIKSQKQHGDIERQDNEIAQEIQEELIRQAELQRLQEEKDAAIARKLQEKEMKEERRRKKQQESNVEEDYFEDHGAGRTLDVDKCIRQKSRSPDPYGAHSSVRSGRDFSPEYYSTEPKRSRYPRQDSAAPQTQLKNMEYYSMTEGGRSRHADTYPEHLLPSRSRHGDRNPVYEHAHTQRAKTYGGAESDGAVRKKEKPERPPPPQNLVERDKTVDRERNRHEMEREAGRDTRRGREQHLKPQREKSTDGGHSGDRQAERDRRRPKQQGRGGSRERGLEEDFLETGHSKDWLMESSASWEDGEERRDKNRPRVYSIPNEPHDKLRNDEGQGDSRESWESGHGGGRGRERSYSTPTKETGRPGHRGGGAVIGESAEFGLSEATQGLTKLDLREQELRDMEVAKKLQEEELKANSMHVRAAQVAQDEEIARILMEQEKKEYRKIREREKEKAQERERMAMERRRQEGEHRPKSEDVVRPRTREDYDYQRQKNHSKPARPPQPRIHDYENVGPGGYGYPDHPVNARPHTRPEAAYKGAYQKRDFKWVKKLKVVDDATPIKIFLLTVSSNSVTCQGKWRSTLTGEEWSWSTSIPDILEVRTFGNAEGAKLLSRDGRKLQY</sequence>
<comment type="caution">
    <text evidence="4">The sequence shown here is derived from an EMBL/GenBank/DDBJ whole genome shotgun (WGS) entry which is preliminary data.</text>
</comment>
<evidence type="ECO:0000313" key="5">
    <source>
        <dbReference type="Proteomes" id="UP000646548"/>
    </source>
</evidence>
<dbReference type="Pfam" id="PF15295">
    <property type="entry name" value="CCDC50_N"/>
    <property type="match status" value="1"/>
</dbReference>
<feature type="compositionally biased region" description="Basic and acidic residues" evidence="2">
    <location>
        <begin position="218"/>
        <end position="227"/>
    </location>
</feature>
<protein>
    <submittedName>
        <fullName evidence="4">Coiled-coil domain-containing protein 50</fullName>
    </submittedName>
</protein>
<evidence type="ECO:0000256" key="2">
    <source>
        <dbReference type="SAM" id="MobiDB-lite"/>
    </source>
</evidence>
<feature type="region of interest" description="Disordered" evidence="2">
    <location>
        <begin position="120"/>
        <end position="463"/>
    </location>
</feature>
<dbReference type="PANTHER" id="PTHR22115:SF1">
    <property type="entry name" value="COILED-COIL DOMAIN-CONTAINING PROTEIN 50"/>
    <property type="match status" value="1"/>
</dbReference>
<keyword evidence="1" id="KW-0175">Coiled coil</keyword>
<feature type="compositionally biased region" description="Basic and acidic residues" evidence="2">
    <location>
        <begin position="390"/>
        <end position="409"/>
    </location>
</feature>
<feature type="compositionally biased region" description="Basic and acidic residues" evidence="2">
    <location>
        <begin position="144"/>
        <end position="158"/>
    </location>
</feature>
<proteinExistence type="predicted"/>
<organism evidence="4 5">
    <name type="scientific">Oryzias melastigma</name>
    <name type="common">Marine medaka</name>
    <dbReference type="NCBI Taxonomy" id="30732"/>
    <lineage>
        <taxon>Eukaryota</taxon>
        <taxon>Metazoa</taxon>
        <taxon>Chordata</taxon>
        <taxon>Craniata</taxon>
        <taxon>Vertebrata</taxon>
        <taxon>Euteleostomi</taxon>
        <taxon>Actinopterygii</taxon>
        <taxon>Neopterygii</taxon>
        <taxon>Teleostei</taxon>
        <taxon>Neoteleostei</taxon>
        <taxon>Acanthomorphata</taxon>
        <taxon>Ovalentaria</taxon>
        <taxon>Atherinomorphae</taxon>
        <taxon>Beloniformes</taxon>
        <taxon>Adrianichthyidae</taxon>
        <taxon>Oryziinae</taxon>
        <taxon>Oryzias</taxon>
    </lineage>
</organism>
<name>A0A834BUX1_ORYME</name>
<evidence type="ECO:0000313" key="4">
    <source>
        <dbReference type="EMBL" id="KAF6714671.1"/>
    </source>
</evidence>
<feature type="compositionally biased region" description="Basic and acidic residues" evidence="2">
    <location>
        <begin position="343"/>
        <end position="363"/>
    </location>
</feature>
<dbReference type="Proteomes" id="UP000646548">
    <property type="component" value="Unassembled WGS sequence"/>
</dbReference>
<feature type="compositionally biased region" description="Basic and acidic residues" evidence="2">
    <location>
        <begin position="280"/>
        <end position="333"/>
    </location>
</feature>
<feature type="compositionally biased region" description="Basic and acidic residues" evidence="2">
    <location>
        <begin position="236"/>
        <end position="248"/>
    </location>
</feature>
<dbReference type="PANTHER" id="PTHR22115">
    <property type="entry name" value="C3ORF6 PROTEIN-RELATED"/>
    <property type="match status" value="1"/>
</dbReference>
<dbReference type="AlphaFoldDB" id="A0A834BUX1"/>
<gene>
    <name evidence="4" type="ORF">FQA47_007473</name>
</gene>
<dbReference type="InterPro" id="IPR039303">
    <property type="entry name" value="CCDC50"/>
</dbReference>
<reference evidence="4" key="1">
    <citation type="journal article" name="BMC Genomics">
        <title>Long-read sequencing and de novo genome assembly of marine medaka (Oryzias melastigma).</title>
        <authorList>
            <person name="Liang P."/>
            <person name="Saqib H.S.A."/>
            <person name="Ni X."/>
            <person name="Shen Y."/>
        </authorList>
    </citation>
    <scope>NUCLEOTIDE SEQUENCE</scope>
    <source>
        <strain evidence="4">Bigg-433</strain>
    </source>
</reference>
<feature type="compositionally biased region" description="Basic and acidic residues" evidence="2">
    <location>
        <begin position="509"/>
        <end position="558"/>
    </location>
</feature>
<dbReference type="GO" id="GO:0031625">
    <property type="term" value="F:ubiquitin protein ligase binding"/>
    <property type="evidence" value="ECO:0007669"/>
    <property type="project" value="TreeGrafter"/>
</dbReference>
<dbReference type="EMBL" id="WKFB01001213">
    <property type="protein sequence ID" value="KAF6714671.1"/>
    <property type="molecule type" value="Genomic_DNA"/>
</dbReference>
<accession>A0A834BUX1</accession>